<keyword evidence="2" id="KW-0328">Glycosyltransferase</keyword>
<evidence type="ECO:0000256" key="5">
    <source>
        <dbReference type="ARBA" id="ARBA00023180"/>
    </source>
</evidence>
<evidence type="ECO:0000256" key="4">
    <source>
        <dbReference type="ARBA" id="ARBA00023136"/>
    </source>
</evidence>
<comment type="subcellular location">
    <subcellularLocation>
        <location evidence="1">Membrane</location>
        <topology evidence="1">Single-pass type II membrane protein</topology>
    </subcellularLocation>
</comment>
<dbReference type="AlphaFoldDB" id="A0A0N5BA51"/>
<dbReference type="InterPro" id="IPR056953">
    <property type="entry name" value="CUT_N"/>
</dbReference>
<keyword evidence="6" id="KW-0732">Signal</keyword>
<organism evidence="8 9">
    <name type="scientific">Strongyloides papillosus</name>
    <name type="common">Intestinal threadworm</name>
    <dbReference type="NCBI Taxonomy" id="174720"/>
    <lineage>
        <taxon>Eukaryota</taxon>
        <taxon>Metazoa</taxon>
        <taxon>Ecdysozoa</taxon>
        <taxon>Nematoda</taxon>
        <taxon>Chromadorea</taxon>
        <taxon>Rhabditida</taxon>
        <taxon>Tylenchina</taxon>
        <taxon>Panagrolaimomorpha</taxon>
        <taxon>Strongyloidoidea</taxon>
        <taxon>Strongyloididae</taxon>
        <taxon>Strongyloides</taxon>
    </lineage>
</organism>
<dbReference type="WBParaSite" id="SPAL_0000292000.4">
    <property type="protein sequence ID" value="SPAL_0000292000.4"/>
    <property type="gene ID" value="SPAL_0000292000"/>
</dbReference>
<keyword evidence="3" id="KW-0808">Transferase</keyword>
<dbReference type="PROSITE" id="PS51034">
    <property type="entry name" value="ZP_2"/>
    <property type="match status" value="1"/>
</dbReference>
<evidence type="ECO:0000313" key="8">
    <source>
        <dbReference type="Proteomes" id="UP000046392"/>
    </source>
</evidence>
<dbReference type="SMART" id="SM00241">
    <property type="entry name" value="ZP"/>
    <property type="match status" value="1"/>
</dbReference>
<evidence type="ECO:0000256" key="1">
    <source>
        <dbReference type="ARBA" id="ARBA00004606"/>
    </source>
</evidence>
<evidence type="ECO:0000313" key="9">
    <source>
        <dbReference type="WBParaSite" id="SPAL_0000292000.4"/>
    </source>
</evidence>
<dbReference type="InterPro" id="IPR001507">
    <property type="entry name" value="ZP_dom"/>
</dbReference>
<dbReference type="PANTHER" id="PTHR46671:SF7">
    <property type="entry name" value="CORE-2_I-BRANCHING ENZYME"/>
    <property type="match status" value="1"/>
</dbReference>
<dbReference type="InterPro" id="IPR003406">
    <property type="entry name" value="Glyco_trans_14"/>
</dbReference>
<dbReference type="GO" id="GO:0016020">
    <property type="term" value="C:membrane"/>
    <property type="evidence" value="ECO:0007669"/>
    <property type="project" value="UniProtKB-SubCell"/>
</dbReference>
<keyword evidence="8" id="KW-1185">Reference proteome</keyword>
<evidence type="ECO:0000256" key="2">
    <source>
        <dbReference type="ARBA" id="ARBA00022676"/>
    </source>
</evidence>
<evidence type="ECO:0000256" key="6">
    <source>
        <dbReference type="SAM" id="SignalP"/>
    </source>
</evidence>
<dbReference type="Pfam" id="PF25301">
    <property type="entry name" value="CUT_C"/>
    <property type="match status" value="1"/>
</dbReference>
<reference evidence="9" key="1">
    <citation type="submission" date="2017-02" db="UniProtKB">
        <authorList>
            <consortium name="WormBaseParasite"/>
        </authorList>
    </citation>
    <scope>IDENTIFICATION</scope>
</reference>
<dbReference type="InterPro" id="IPR057475">
    <property type="entry name" value="CUT_C"/>
</dbReference>
<dbReference type="GO" id="GO:0016757">
    <property type="term" value="F:glycosyltransferase activity"/>
    <property type="evidence" value="ECO:0007669"/>
    <property type="project" value="UniProtKB-KW"/>
</dbReference>
<dbReference type="STRING" id="174720.A0A0N5BA51"/>
<feature type="signal peptide" evidence="6">
    <location>
        <begin position="1"/>
        <end position="22"/>
    </location>
</feature>
<protein>
    <submittedName>
        <fullName evidence="9">ZP domain-containing protein</fullName>
    </submittedName>
</protein>
<evidence type="ECO:0000256" key="3">
    <source>
        <dbReference type="ARBA" id="ARBA00022679"/>
    </source>
</evidence>
<keyword evidence="5" id="KW-0325">Glycoprotein</keyword>
<keyword evidence="4" id="KW-0472">Membrane</keyword>
<feature type="domain" description="ZP" evidence="7">
    <location>
        <begin position="36"/>
        <end position="277"/>
    </location>
</feature>
<dbReference type="Pfam" id="PF25057">
    <property type="entry name" value="CUT_N"/>
    <property type="match status" value="1"/>
</dbReference>
<accession>A0A0N5BA51</accession>
<evidence type="ECO:0000259" key="7">
    <source>
        <dbReference type="PROSITE" id="PS51034"/>
    </source>
</evidence>
<name>A0A0N5BA51_STREA</name>
<proteinExistence type="predicted"/>
<dbReference type="Pfam" id="PF02485">
    <property type="entry name" value="Branch"/>
    <property type="match status" value="1"/>
</dbReference>
<dbReference type="PANTHER" id="PTHR46671">
    <property type="entry name" value="PROTEIN CBG11221"/>
    <property type="match status" value="1"/>
</dbReference>
<dbReference type="Proteomes" id="UP000046392">
    <property type="component" value="Unplaced"/>
</dbReference>
<feature type="chain" id="PRO_5005893985" evidence="6">
    <location>
        <begin position="23"/>
        <end position="903"/>
    </location>
</feature>
<sequence length="903" mass="104641">MSIAINIIYLFICFLLIMLTEGVSIDNQIIGVPLIQCTDDSIVFSIKTKNIFRGNIYVKGQYGLEGCRHEYFRNSENSATFTVRLGDCGMKRVRQLQPHGINYILVFVATFHPQFVTVVDRAFNVRCFYAQADTEVHSVVDIGSLQIENLEQASTHIPNCAYSVRMNSVDGQPVKFARIGDQLVHRWECDNSEYGILVKNCFVGDGGSTTVQVVDSRGCPIFSPVIQGQITYSDNLKLAFVPVWAYKFPDRSQIYFKCQIQVCNIRENECLGVTPPNCPIITRHDFVPNAFINPSVDPDKIIGTFTADEIPPTTKNDIIDDGNKGIINNNINHTKIPPLLRDAVNKIVRSVHDVKTFKQLLVNPFKRQKLTSISLNDTSGVKRHNTSVKDNDMDMIDKPKITKIRPKSEHILETLNRVKRNLSIFKNRKSDNNKTFNDFNILEKKLVDVTADPVIVSDPEIITKEENKTEYDLSIPNILHYSPVAKKIIPPLWKHPIVSNIDCLAIVNGDDLYIKEESKKFRKLKYLQNTFSTSCKDIKKRGYYPDKPLSQEEGDFPIAYVRTTYKDYLTLEYQFLLTYAPQNHYCFIIDKKQNPDFHSKMFALSNCFENVHIINNMFKMESDGTGINLANYECMKYLSSKNYKYLVVLNNDDMPLKTNREMVEILKIYNGTIDIDYDDRKPHIENRIDYNFNWSLGHLKIFKEDDPRNFDSKILASEMRFQKGYLTVAYPKKTVDYLTNVLNLTTFLDQLNNMNLYANDEMSFQTIISNKYLDIPGRIDPECFEKDLTFHNDSMTRYVVWYDSKNCDKNEVRHDICLQNIKTLNTIKNVPHFFVNKFKAETDFGGLTCWAEYLYNRTYFQEYIPIDRTFYENLPSVRYQKLKSQGMDEELLCDQSKKFFYSN</sequence>